<dbReference type="InterPro" id="IPR003594">
    <property type="entry name" value="HATPase_dom"/>
</dbReference>
<dbReference type="GO" id="GO:0016301">
    <property type="term" value="F:kinase activity"/>
    <property type="evidence" value="ECO:0007669"/>
    <property type="project" value="UniProtKB-KW"/>
</dbReference>
<dbReference type="InterPro" id="IPR036890">
    <property type="entry name" value="HATPase_C_sf"/>
</dbReference>
<dbReference type="SUPFAM" id="SSF55874">
    <property type="entry name" value="ATPase domain of HSP90 chaperone/DNA topoisomerase II/histidine kinase"/>
    <property type="match status" value="1"/>
</dbReference>
<keyword evidence="2" id="KW-0808">Transferase</keyword>
<sequence length="141" mass="16262">MVSASITDEIDPVLTLYQNQIKRGDEVRKTSASVTQILFYPEEIMQVWSNLISTGITQRNKGYPKNRWERKLESKVETGFLATPLRQSCSNAIQAMNYQGELGISVCQNDEYVVVEITDSGVGIPPEIQHRIFYYQTRWRR</sequence>
<keyword evidence="2" id="KW-0418">Kinase</keyword>
<feature type="domain" description="Histidine kinase/HSP90-like ATPase" evidence="1">
    <location>
        <begin position="85"/>
        <end position="134"/>
    </location>
</feature>
<evidence type="ECO:0000313" key="2">
    <source>
        <dbReference type="EMBL" id="GET39135.1"/>
    </source>
</evidence>
<dbReference type="Pfam" id="PF02518">
    <property type="entry name" value="HATPase_c"/>
    <property type="match status" value="1"/>
</dbReference>
<accession>A0AAV3XE89</accession>
<proteinExistence type="predicted"/>
<dbReference type="Proteomes" id="UP001050975">
    <property type="component" value="Unassembled WGS sequence"/>
</dbReference>
<protein>
    <submittedName>
        <fullName evidence="2">Sensor histidine kinase, putative</fullName>
    </submittedName>
</protein>
<comment type="caution">
    <text evidence="2">The sequence shown here is derived from an EMBL/GenBank/DDBJ whole genome shotgun (WGS) entry which is preliminary data.</text>
</comment>
<name>A0AAV3XE89_9CYAN</name>
<evidence type="ECO:0000259" key="1">
    <source>
        <dbReference type="Pfam" id="PF02518"/>
    </source>
</evidence>
<organism evidence="2 3">
    <name type="scientific">Microseira wollei NIES-4236</name>
    <dbReference type="NCBI Taxonomy" id="2530354"/>
    <lineage>
        <taxon>Bacteria</taxon>
        <taxon>Bacillati</taxon>
        <taxon>Cyanobacteriota</taxon>
        <taxon>Cyanophyceae</taxon>
        <taxon>Oscillatoriophycideae</taxon>
        <taxon>Aerosakkonematales</taxon>
        <taxon>Aerosakkonemataceae</taxon>
        <taxon>Microseira</taxon>
    </lineage>
</organism>
<reference evidence="2" key="1">
    <citation type="submission" date="2019-10" db="EMBL/GenBank/DDBJ databases">
        <title>Draft genome sequece of Microseira wollei NIES-4236.</title>
        <authorList>
            <person name="Yamaguchi H."/>
            <person name="Suzuki S."/>
            <person name="Kawachi M."/>
        </authorList>
    </citation>
    <scope>NUCLEOTIDE SEQUENCE</scope>
    <source>
        <strain evidence="2">NIES-4236</strain>
    </source>
</reference>
<dbReference type="Gene3D" id="3.30.565.10">
    <property type="entry name" value="Histidine kinase-like ATPase, C-terminal domain"/>
    <property type="match status" value="1"/>
</dbReference>
<dbReference type="AlphaFoldDB" id="A0AAV3XE89"/>
<gene>
    <name evidence="2" type="ORF">MiSe_38990</name>
</gene>
<keyword evidence="3" id="KW-1185">Reference proteome</keyword>
<dbReference type="EMBL" id="BLAY01000059">
    <property type="protein sequence ID" value="GET39135.1"/>
    <property type="molecule type" value="Genomic_DNA"/>
</dbReference>
<evidence type="ECO:0000313" key="3">
    <source>
        <dbReference type="Proteomes" id="UP001050975"/>
    </source>
</evidence>